<dbReference type="Proteomes" id="UP000230750">
    <property type="component" value="Unassembled WGS sequence"/>
</dbReference>
<sequence length="257" mass="27811">MDSLASIVVAALKVVAKVKMEWVVLCTRAACRQKVADMINPQAPIGYLAITEDEYQRSLANASGSTDADWPSVALLMNVYSEWKLKNRGITPPSPLSGELGGHSGSIPGMASGLVKSSLTTASPPPAQRDSPSSQTASHRSTSCSSDCSSRSAGHVYSKKSRLLQNVERSCSCKSHSRKVGHPEGSPGEESTKSSIRSLLDEERMEKKRGRVEPSNSEDHQDSDSEERVKRPRLMYRNEGDIPLKRDPDGQGVCVIS</sequence>
<dbReference type="OrthoDB" id="10627773at2759"/>
<evidence type="ECO:0000256" key="1">
    <source>
        <dbReference type="SAM" id="MobiDB-lite"/>
    </source>
</evidence>
<comment type="caution">
    <text evidence="2">The sequence shown here is derived from an EMBL/GenBank/DDBJ whole genome shotgun (WGS) entry which is preliminary data.</text>
</comment>
<keyword evidence="3" id="KW-1185">Reference proteome</keyword>
<name>A0A2G8LGW4_STIJA</name>
<feature type="compositionally biased region" description="Polar residues" evidence="1">
    <location>
        <begin position="163"/>
        <end position="174"/>
    </location>
</feature>
<accession>A0A2G8LGW4</accession>
<feature type="compositionally biased region" description="Low complexity" evidence="1">
    <location>
        <begin position="131"/>
        <end position="153"/>
    </location>
</feature>
<dbReference type="AlphaFoldDB" id="A0A2G8LGW4"/>
<evidence type="ECO:0000313" key="3">
    <source>
        <dbReference type="Proteomes" id="UP000230750"/>
    </source>
</evidence>
<feature type="compositionally biased region" description="Basic and acidic residues" evidence="1">
    <location>
        <begin position="217"/>
        <end position="229"/>
    </location>
</feature>
<gene>
    <name evidence="2" type="ORF">BSL78_03565</name>
</gene>
<organism evidence="2 3">
    <name type="scientific">Stichopus japonicus</name>
    <name type="common">Sea cucumber</name>
    <dbReference type="NCBI Taxonomy" id="307972"/>
    <lineage>
        <taxon>Eukaryota</taxon>
        <taxon>Metazoa</taxon>
        <taxon>Echinodermata</taxon>
        <taxon>Eleutherozoa</taxon>
        <taxon>Echinozoa</taxon>
        <taxon>Holothuroidea</taxon>
        <taxon>Aspidochirotacea</taxon>
        <taxon>Aspidochirotida</taxon>
        <taxon>Stichopodidae</taxon>
        <taxon>Apostichopus</taxon>
    </lineage>
</organism>
<reference evidence="2 3" key="1">
    <citation type="journal article" date="2017" name="PLoS Biol.">
        <title>The sea cucumber genome provides insights into morphological evolution and visceral regeneration.</title>
        <authorList>
            <person name="Zhang X."/>
            <person name="Sun L."/>
            <person name="Yuan J."/>
            <person name="Sun Y."/>
            <person name="Gao Y."/>
            <person name="Zhang L."/>
            <person name="Li S."/>
            <person name="Dai H."/>
            <person name="Hamel J.F."/>
            <person name="Liu C."/>
            <person name="Yu Y."/>
            <person name="Liu S."/>
            <person name="Lin W."/>
            <person name="Guo K."/>
            <person name="Jin S."/>
            <person name="Xu P."/>
            <person name="Storey K.B."/>
            <person name="Huan P."/>
            <person name="Zhang T."/>
            <person name="Zhou Y."/>
            <person name="Zhang J."/>
            <person name="Lin C."/>
            <person name="Li X."/>
            <person name="Xing L."/>
            <person name="Huo D."/>
            <person name="Sun M."/>
            <person name="Wang L."/>
            <person name="Mercier A."/>
            <person name="Li F."/>
            <person name="Yang H."/>
            <person name="Xiang J."/>
        </authorList>
    </citation>
    <scope>NUCLEOTIDE SEQUENCE [LARGE SCALE GENOMIC DNA]</scope>
    <source>
        <strain evidence="2">Shaxun</strain>
        <tissue evidence="2">Muscle</tissue>
    </source>
</reference>
<proteinExistence type="predicted"/>
<feature type="region of interest" description="Disordered" evidence="1">
    <location>
        <begin position="94"/>
        <end position="257"/>
    </location>
</feature>
<dbReference type="EMBL" id="MRZV01000081">
    <property type="protein sequence ID" value="PIK59493.1"/>
    <property type="molecule type" value="Genomic_DNA"/>
</dbReference>
<evidence type="ECO:0000313" key="2">
    <source>
        <dbReference type="EMBL" id="PIK59493.1"/>
    </source>
</evidence>
<feature type="compositionally biased region" description="Basic and acidic residues" evidence="1">
    <location>
        <begin position="236"/>
        <end position="249"/>
    </location>
</feature>
<protein>
    <submittedName>
        <fullName evidence="2">Uncharacterized protein</fullName>
    </submittedName>
</protein>